<feature type="transmembrane region" description="Helical" evidence="5">
    <location>
        <begin position="319"/>
        <end position="338"/>
    </location>
</feature>
<feature type="transmembrane region" description="Helical" evidence="5">
    <location>
        <begin position="264"/>
        <end position="283"/>
    </location>
</feature>
<sequence>MNHQRRTLSKLGLAVALAGAAIQLLLGCYYLAMAHAPKPHHLPVGISAPAEERAAIIPPLEKDGSFSVEQYSSAESLTAAIKERKAYGGYVHDAKGPTLYVASAASPAVANLLKAMYTQEFERRIGASASQVTAAGRPVPAATAAQLAQTPTIVDLVPLPKEDSSGSSLGFLIQALSLGASIASMALGQLGKRVGRSAMRGIGHAALLVVYALLSGGVALLAMSFYGVGKGADHGGLFVAFSLVSLAITASTAAAVALFGRAGALIGALYFTLGLIISGSSIAPEMLPHAGRTIGRLLPPGAGASFVRDRLYFPDASDGLPLLVLAAFASVGLLIVLARNALAGRATSGA</sequence>
<dbReference type="GO" id="GO:0140359">
    <property type="term" value="F:ABC-type transporter activity"/>
    <property type="evidence" value="ECO:0007669"/>
    <property type="project" value="InterPro"/>
</dbReference>
<evidence type="ECO:0000256" key="1">
    <source>
        <dbReference type="ARBA" id="ARBA00004141"/>
    </source>
</evidence>
<feature type="transmembrane region" description="Helical" evidence="5">
    <location>
        <begin position="12"/>
        <end position="32"/>
    </location>
</feature>
<dbReference type="OrthoDB" id="3288304at2"/>
<name>A0A4R1CET8_9ACTN</name>
<protein>
    <submittedName>
        <fullName evidence="7">ABC transporter permease</fullName>
    </submittedName>
</protein>
<evidence type="ECO:0000256" key="2">
    <source>
        <dbReference type="ARBA" id="ARBA00022692"/>
    </source>
</evidence>
<dbReference type="Pfam" id="PF12698">
    <property type="entry name" value="ABC2_membrane_3"/>
    <property type="match status" value="1"/>
</dbReference>
<dbReference type="RefSeq" id="WP_131582856.1">
    <property type="nucleotide sequence ID" value="NZ_SJZJ01000010.1"/>
</dbReference>
<evidence type="ECO:0000313" key="8">
    <source>
        <dbReference type="Proteomes" id="UP000295453"/>
    </source>
</evidence>
<keyword evidence="3 5" id="KW-1133">Transmembrane helix</keyword>
<feature type="transmembrane region" description="Helical" evidence="5">
    <location>
        <begin position="238"/>
        <end position="259"/>
    </location>
</feature>
<keyword evidence="2 5" id="KW-0812">Transmembrane</keyword>
<accession>A0A4R1CET8</accession>
<dbReference type="EMBL" id="SJZJ01000010">
    <property type="protein sequence ID" value="TCJ28588.1"/>
    <property type="molecule type" value="Genomic_DNA"/>
</dbReference>
<dbReference type="Proteomes" id="UP000295453">
    <property type="component" value="Unassembled WGS sequence"/>
</dbReference>
<keyword evidence="4 5" id="KW-0472">Membrane</keyword>
<organism evidence="7 8">
    <name type="scientific">Nocardioides jejuensis</name>
    <dbReference type="NCBI Taxonomy" id="2502782"/>
    <lineage>
        <taxon>Bacteria</taxon>
        <taxon>Bacillati</taxon>
        <taxon>Actinomycetota</taxon>
        <taxon>Actinomycetes</taxon>
        <taxon>Propionibacteriales</taxon>
        <taxon>Nocardioidaceae</taxon>
        <taxon>Nocardioides</taxon>
    </lineage>
</organism>
<feature type="transmembrane region" description="Helical" evidence="5">
    <location>
        <begin position="202"/>
        <end position="226"/>
    </location>
</feature>
<comment type="caution">
    <text evidence="7">The sequence shown here is derived from an EMBL/GenBank/DDBJ whole genome shotgun (WGS) entry which is preliminary data.</text>
</comment>
<evidence type="ECO:0000256" key="4">
    <source>
        <dbReference type="ARBA" id="ARBA00023136"/>
    </source>
</evidence>
<keyword evidence="8" id="KW-1185">Reference proteome</keyword>
<comment type="subcellular location">
    <subcellularLocation>
        <location evidence="1">Membrane</location>
        <topology evidence="1">Multi-pass membrane protein</topology>
    </subcellularLocation>
</comment>
<evidence type="ECO:0000259" key="6">
    <source>
        <dbReference type="Pfam" id="PF12698"/>
    </source>
</evidence>
<dbReference type="PROSITE" id="PS51257">
    <property type="entry name" value="PROKAR_LIPOPROTEIN"/>
    <property type="match status" value="1"/>
</dbReference>
<gene>
    <name evidence="7" type="ORF">EPD65_07720</name>
</gene>
<proteinExistence type="predicted"/>
<dbReference type="GO" id="GO:0016020">
    <property type="term" value="C:membrane"/>
    <property type="evidence" value="ECO:0007669"/>
    <property type="project" value="UniProtKB-SubCell"/>
</dbReference>
<evidence type="ECO:0000256" key="5">
    <source>
        <dbReference type="SAM" id="Phobius"/>
    </source>
</evidence>
<dbReference type="InterPro" id="IPR013525">
    <property type="entry name" value="ABC2_TM"/>
</dbReference>
<feature type="transmembrane region" description="Helical" evidence="5">
    <location>
        <begin position="169"/>
        <end position="190"/>
    </location>
</feature>
<evidence type="ECO:0000313" key="7">
    <source>
        <dbReference type="EMBL" id="TCJ28588.1"/>
    </source>
</evidence>
<reference evidence="7 8" key="1">
    <citation type="submission" date="2019-03" db="EMBL/GenBank/DDBJ databases">
        <authorList>
            <person name="Kim M.K.M."/>
        </authorList>
    </citation>
    <scope>NUCLEOTIDE SEQUENCE [LARGE SCALE GENOMIC DNA]</scope>
    <source>
        <strain evidence="7 8">18JY15-6</strain>
    </source>
</reference>
<dbReference type="AlphaFoldDB" id="A0A4R1CET8"/>
<evidence type="ECO:0000256" key="3">
    <source>
        <dbReference type="ARBA" id="ARBA00022989"/>
    </source>
</evidence>
<feature type="domain" description="ABC-2 type transporter transmembrane" evidence="6">
    <location>
        <begin position="24"/>
        <end position="337"/>
    </location>
</feature>